<dbReference type="Pfam" id="PF00248">
    <property type="entry name" value="Aldo_ket_red"/>
    <property type="match status" value="1"/>
</dbReference>
<dbReference type="SUPFAM" id="SSF51430">
    <property type="entry name" value="NAD(P)-linked oxidoreductase"/>
    <property type="match status" value="1"/>
</dbReference>
<reference evidence="2 3" key="1">
    <citation type="journal article" date="2003" name="Proc. Natl. Acad. Sci. U.S.A.">
        <title>Complete genome sequence and analysis of Wolinella succinogenes.</title>
        <authorList>
            <person name="Baar C."/>
            <person name="Eppinger M."/>
            <person name="Raddatz G."/>
            <person name="Simon JM."/>
            <person name="Lanz C."/>
            <person name="Klimmek O."/>
            <person name="Nandakumar R."/>
            <person name="Gross R."/>
            <person name="Rosinus A."/>
            <person name="Keller H."/>
            <person name="Jagtap P."/>
            <person name="Linke B."/>
            <person name="Meyer F."/>
            <person name="Lederer H."/>
            <person name="Schuster S.C."/>
        </authorList>
    </citation>
    <scope>NUCLEOTIDE SEQUENCE [LARGE SCALE GENOMIC DNA]</scope>
    <source>
        <strain evidence="3">ATCC 29543 / DSM 1740 / CCUG 13145 / JCM 31913 / LMG 7466 / NCTC 11488 / FDC 602W</strain>
    </source>
</reference>
<evidence type="ECO:0000259" key="1">
    <source>
        <dbReference type="Pfam" id="PF00248"/>
    </source>
</evidence>
<proteinExistence type="predicted"/>
<dbReference type="InterPro" id="IPR023210">
    <property type="entry name" value="NADP_OxRdtase_dom"/>
</dbReference>
<dbReference type="STRING" id="273121.WS1398"/>
<dbReference type="eggNOG" id="COG0667">
    <property type="taxonomic scope" value="Bacteria"/>
</dbReference>
<dbReference type="EMBL" id="BX571660">
    <property type="protein sequence ID" value="CAE10464.1"/>
    <property type="molecule type" value="Genomic_DNA"/>
</dbReference>
<gene>
    <name evidence="2" type="ordered locus">WS1398</name>
</gene>
<dbReference type="HOGENOM" id="CLU_054485_0_0_7"/>
<dbReference type="Gene3D" id="3.20.20.100">
    <property type="entry name" value="NADP-dependent oxidoreductase domain"/>
    <property type="match status" value="1"/>
</dbReference>
<dbReference type="CDD" id="cd19099">
    <property type="entry name" value="AKR_unchar"/>
    <property type="match status" value="1"/>
</dbReference>
<dbReference type="InterPro" id="IPR053135">
    <property type="entry name" value="AKR2_Oxidoreductase"/>
</dbReference>
<dbReference type="PANTHER" id="PTHR43312">
    <property type="entry name" value="D-THREO-ALDOSE 1-DEHYDROGENASE"/>
    <property type="match status" value="1"/>
</dbReference>
<dbReference type="RefSeq" id="WP_011139249.1">
    <property type="nucleotide sequence ID" value="NC_005090.1"/>
</dbReference>
<dbReference type="Proteomes" id="UP000000422">
    <property type="component" value="Chromosome"/>
</dbReference>
<evidence type="ECO:0000313" key="2">
    <source>
        <dbReference type="EMBL" id="CAE10464.1"/>
    </source>
</evidence>
<accession>Q7MRF4</accession>
<organism evidence="3">
    <name type="scientific">Wolinella succinogenes (strain ATCC 29543 / DSM 1740 / CCUG 13145 / JCM 31913 / LMG 7466 / NCTC 11488 / FDC 602W)</name>
    <name type="common">Vibrio succinogenes</name>
    <dbReference type="NCBI Taxonomy" id="273121"/>
    <lineage>
        <taxon>Bacteria</taxon>
        <taxon>Pseudomonadati</taxon>
        <taxon>Campylobacterota</taxon>
        <taxon>Epsilonproteobacteria</taxon>
        <taxon>Campylobacterales</taxon>
        <taxon>Helicobacteraceae</taxon>
        <taxon>Wolinella</taxon>
    </lineage>
</organism>
<protein>
    <recommendedName>
        <fullName evidence="1">NADP-dependent oxidoreductase domain-containing protein</fullName>
    </recommendedName>
</protein>
<feature type="domain" description="NADP-dependent oxidoreductase" evidence="1">
    <location>
        <begin position="38"/>
        <end position="218"/>
    </location>
</feature>
<keyword evidence="3" id="KW-1185">Reference proteome</keyword>
<name>Q7MRF4_WOLSU</name>
<sequence>MRIKGCATAESTKAYAAHFAQVDGFYKIAQGLTFSSLGVGSFAPEAYKEENYLYTFKEPIKEAVLNGINHIDTAASYRYNQSEREIGEALGELLEMGTQRESLIIASKGGFFPLEYPFPNNPYTWIKERVIKPNLAQESDIFTDEYCLSPDYLRWSLERSLENLGLEKLDIFYLQNPEHALGHLTKKELLSRLEKVFCAMESWVSEGLVSYFGIASWNGFLNDPTHLEYLSLQEIVNMAQKITNDSHLKFVQIPYNLAKIQGVGYANQAVGKEGYYPAFIAAQKLGLHSITSSSLLRLHLFKRPFSEEFRALCGKEAMSDLQRALQFSRSNPYALSALFSTKNADHLLHNMELKMIKPLSKEAYFKLFSTLGRDRDAV</sequence>
<evidence type="ECO:0000313" key="3">
    <source>
        <dbReference type="Proteomes" id="UP000000422"/>
    </source>
</evidence>
<dbReference type="InterPro" id="IPR036812">
    <property type="entry name" value="NAD(P)_OxRdtase_dom_sf"/>
</dbReference>
<dbReference type="KEGG" id="wsu:WS1398"/>
<dbReference type="PANTHER" id="PTHR43312:SF1">
    <property type="entry name" value="NADP-DEPENDENT OXIDOREDUCTASE DOMAIN-CONTAINING PROTEIN"/>
    <property type="match status" value="1"/>
</dbReference>
<dbReference type="AlphaFoldDB" id="Q7MRF4"/>